<evidence type="ECO:0000256" key="1">
    <source>
        <dbReference type="SAM" id="MobiDB-lite"/>
    </source>
</evidence>
<dbReference type="AlphaFoldDB" id="A0A9P0HLV3"/>
<feature type="region of interest" description="Disordered" evidence="1">
    <location>
        <begin position="73"/>
        <end position="102"/>
    </location>
</feature>
<proteinExistence type="predicted"/>
<name>A0A9P0HLV3_NEZVI</name>
<keyword evidence="3" id="KW-1185">Reference proteome</keyword>
<organism evidence="2 3">
    <name type="scientific">Nezara viridula</name>
    <name type="common">Southern green stink bug</name>
    <name type="synonym">Cimex viridulus</name>
    <dbReference type="NCBI Taxonomy" id="85310"/>
    <lineage>
        <taxon>Eukaryota</taxon>
        <taxon>Metazoa</taxon>
        <taxon>Ecdysozoa</taxon>
        <taxon>Arthropoda</taxon>
        <taxon>Hexapoda</taxon>
        <taxon>Insecta</taxon>
        <taxon>Pterygota</taxon>
        <taxon>Neoptera</taxon>
        <taxon>Paraneoptera</taxon>
        <taxon>Hemiptera</taxon>
        <taxon>Heteroptera</taxon>
        <taxon>Panheteroptera</taxon>
        <taxon>Pentatomomorpha</taxon>
        <taxon>Pentatomoidea</taxon>
        <taxon>Pentatomidae</taxon>
        <taxon>Pentatominae</taxon>
        <taxon>Nezara</taxon>
    </lineage>
</organism>
<protein>
    <submittedName>
        <fullName evidence="2">Uncharacterized protein</fullName>
    </submittedName>
</protein>
<dbReference type="Proteomes" id="UP001152798">
    <property type="component" value="Chromosome 6"/>
</dbReference>
<gene>
    <name evidence="2" type="ORF">NEZAVI_LOCUS12818</name>
</gene>
<evidence type="ECO:0000313" key="3">
    <source>
        <dbReference type="Proteomes" id="UP001152798"/>
    </source>
</evidence>
<evidence type="ECO:0000313" key="2">
    <source>
        <dbReference type="EMBL" id="CAH1404401.1"/>
    </source>
</evidence>
<feature type="compositionally biased region" description="Basic residues" evidence="1">
    <location>
        <begin position="75"/>
        <end position="84"/>
    </location>
</feature>
<sequence length="315" mass="35090">MGEPNGGRHQLVESELIPNSLKIVLSAKVKRELAPSRSGFGPRRGRHTEILDSILAAADRPPAAVMRLTTNGLRERKRERRRRTPLIDQNGSNQLGEAPGAGYNYNPVTSPQVCTVRTVFGFSVTVNKEQDVVPVTGYKKKGRMPTTHYPLPATHCPLPKTQYPTASQGTAPYHSLYGYSETLLTVSVSKIHRSDRIVKIEIDLTYTQRRDRAEPVTLRRLLIKTHLPQSIFQLLSTQLQEVVNLRKADNRKHNRILRGTAMASDPCYMVSTSPTGRPLPEILPQQALGALRILAVRGGGWEGGVWPTIRLDFLI</sequence>
<dbReference type="EMBL" id="OV725082">
    <property type="protein sequence ID" value="CAH1404401.1"/>
    <property type="molecule type" value="Genomic_DNA"/>
</dbReference>
<accession>A0A9P0HLV3</accession>
<reference evidence="2" key="1">
    <citation type="submission" date="2022-01" db="EMBL/GenBank/DDBJ databases">
        <authorList>
            <person name="King R."/>
        </authorList>
    </citation>
    <scope>NUCLEOTIDE SEQUENCE</scope>
</reference>